<dbReference type="InterPro" id="IPR009071">
    <property type="entry name" value="HMG_box_dom"/>
</dbReference>
<feature type="DNA-binding region" description="HMG box" evidence="12">
    <location>
        <begin position="8"/>
        <end position="67"/>
    </location>
</feature>
<keyword evidence="15" id="KW-1185">Reference proteome</keyword>
<dbReference type="GO" id="GO:0016607">
    <property type="term" value="C:nuclear speck"/>
    <property type="evidence" value="ECO:0007669"/>
    <property type="project" value="UniProtKB-SubCell"/>
</dbReference>
<dbReference type="SUPFAM" id="SSF47095">
    <property type="entry name" value="HMG-box"/>
    <property type="match status" value="1"/>
</dbReference>
<feature type="region of interest" description="Disordered" evidence="13">
    <location>
        <begin position="68"/>
        <end position="110"/>
    </location>
</feature>
<feature type="domain" description="HMG box" evidence="14">
    <location>
        <begin position="8"/>
        <end position="67"/>
    </location>
</feature>
<evidence type="ECO:0000256" key="5">
    <source>
        <dbReference type="ARBA" id="ARBA00022860"/>
    </source>
</evidence>
<name>A0A0N5AMC3_9BILA</name>
<keyword evidence="6" id="KW-0726">Sexual differentiation</keyword>
<evidence type="ECO:0000259" key="14">
    <source>
        <dbReference type="PROSITE" id="PS50118"/>
    </source>
</evidence>
<keyword evidence="8" id="KW-0010">Activator</keyword>
<evidence type="ECO:0000256" key="4">
    <source>
        <dbReference type="ARBA" id="ARBA00022782"/>
    </source>
</evidence>
<proteinExistence type="inferred from homology"/>
<dbReference type="GO" id="GO:0030154">
    <property type="term" value="P:cell differentiation"/>
    <property type="evidence" value="ECO:0007669"/>
    <property type="project" value="UniProtKB-KW"/>
</dbReference>
<keyword evidence="5" id="KW-0112">Calmodulin-binding</keyword>
<dbReference type="GO" id="GO:0001228">
    <property type="term" value="F:DNA-binding transcription activator activity, RNA polymerase II-specific"/>
    <property type="evidence" value="ECO:0007669"/>
    <property type="project" value="TreeGrafter"/>
</dbReference>
<keyword evidence="7 12" id="KW-0238">DNA-binding</keyword>
<keyword evidence="12" id="KW-0539">Nucleus</keyword>
<evidence type="ECO:0000313" key="16">
    <source>
        <dbReference type="WBParaSite" id="SMUV_0000572601-mRNA-1"/>
    </source>
</evidence>
<evidence type="ECO:0000313" key="15">
    <source>
        <dbReference type="Proteomes" id="UP000046393"/>
    </source>
</evidence>
<dbReference type="PANTHER" id="PTHR10270">
    <property type="entry name" value="SOX TRANSCRIPTION FACTOR"/>
    <property type="match status" value="1"/>
</dbReference>
<dbReference type="SMART" id="SM00398">
    <property type="entry name" value="HMG"/>
    <property type="match status" value="1"/>
</dbReference>
<dbReference type="Pfam" id="PF00505">
    <property type="entry name" value="HMG_box"/>
    <property type="match status" value="1"/>
</dbReference>
<dbReference type="PROSITE" id="PS50118">
    <property type="entry name" value="HMG_BOX_2"/>
    <property type="match status" value="1"/>
</dbReference>
<reference evidence="16" key="1">
    <citation type="submission" date="2016-04" db="UniProtKB">
        <authorList>
            <consortium name="WormBaseParasite"/>
        </authorList>
    </citation>
    <scope>IDENTIFICATION</scope>
</reference>
<dbReference type="STRING" id="451379.A0A0N5AMC3"/>
<evidence type="ECO:0000256" key="11">
    <source>
        <dbReference type="ARBA" id="ARBA00045821"/>
    </source>
</evidence>
<evidence type="ECO:0000256" key="2">
    <source>
        <dbReference type="ARBA" id="ARBA00005998"/>
    </source>
</evidence>
<keyword evidence="9" id="KW-0804">Transcription</keyword>
<dbReference type="WBParaSite" id="SMUV_0000572601-mRNA-1">
    <property type="protein sequence ID" value="SMUV_0000572601-mRNA-1"/>
    <property type="gene ID" value="SMUV_0000572601"/>
</dbReference>
<organism evidence="15 16">
    <name type="scientific">Syphacia muris</name>
    <dbReference type="NCBI Taxonomy" id="451379"/>
    <lineage>
        <taxon>Eukaryota</taxon>
        <taxon>Metazoa</taxon>
        <taxon>Ecdysozoa</taxon>
        <taxon>Nematoda</taxon>
        <taxon>Chromadorea</taxon>
        <taxon>Rhabditida</taxon>
        <taxon>Spirurina</taxon>
        <taxon>Oxyuridomorpha</taxon>
        <taxon>Oxyuroidea</taxon>
        <taxon>Oxyuridae</taxon>
        <taxon>Syphacia</taxon>
    </lineage>
</organism>
<comment type="subcellular location">
    <subcellularLocation>
        <location evidence="1">Nucleus speckle</location>
    </subcellularLocation>
</comment>
<dbReference type="InterPro" id="IPR050140">
    <property type="entry name" value="SRY-related_HMG-box_TF-like"/>
</dbReference>
<sequence length="249" mass="27723">MNLCQCEVWSQERRAQIANSESKMHNSQISKELGAEWRKMSAEKKAPYIRRAKELRDELLRQHPDYVYRPKRKPRPQPKTVSNNHSISPSSASAAAAAVKQHMQRSATDGQIPTATAAQFLLATEAQKQQSMMLACQLQTQLFASFLKESQQKKDAETRICQMKSETEVYSGRKDLLNAAVKQCPAAALPTSLASTGNSQTLGQYLPSDLNLLSTLSSMNAQLHPAFLLNKFAQSQLPQLQSFADVNSQ</sequence>
<dbReference type="GO" id="GO:0000978">
    <property type="term" value="F:RNA polymerase II cis-regulatory region sequence-specific DNA binding"/>
    <property type="evidence" value="ECO:0007669"/>
    <property type="project" value="TreeGrafter"/>
</dbReference>
<protein>
    <recommendedName>
        <fullName evidence="3">Sex-determining region Y protein</fullName>
    </recommendedName>
    <alternativeName>
        <fullName evidence="10">Testis-determining factor</fullName>
    </alternativeName>
</protein>
<feature type="compositionally biased region" description="Low complexity" evidence="13">
    <location>
        <begin position="86"/>
        <end position="98"/>
    </location>
</feature>
<dbReference type="AlphaFoldDB" id="A0A0N5AMC3"/>
<evidence type="ECO:0000256" key="8">
    <source>
        <dbReference type="ARBA" id="ARBA00023159"/>
    </source>
</evidence>
<evidence type="ECO:0000256" key="6">
    <source>
        <dbReference type="ARBA" id="ARBA00022928"/>
    </source>
</evidence>
<dbReference type="InterPro" id="IPR036910">
    <property type="entry name" value="HMG_box_dom_sf"/>
</dbReference>
<dbReference type="PANTHER" id="PTHR10270:SF161">
    <property type="entry name" value="SEX-DETERMINING REGION Y PROTEIN"/>
    <property type="match status" value="1"/>
</dbReference>
<dbReference type="Proteomes" id="UP000046393">
    <property type="component" value="Unplaced"/>
</dbReference>
<evidence type="ECO:0000256" key="3">
    <source>
        <dbReference type="ARBA" id="ARBA00019052"/>
    </source>
</evidence>
<dbReference type="Gene3D" id="1.10.30.10">
    <property type="entry name" value="High mobility group box domain"/>
    <property type="match status" value="1"/>
</dbReference>
<dbReference type="GO" id="GO:0007548">
    <property type="term" value="P:sex differentiation"/>
    <property type="evidence" value="ECO:0007669"/>
    <property type="project" value="UniProtKB-KW"/>
</dbReference>
<evidence type="ECO:0000256" key="12">
    <source>
        <dbReference type="PROSITE-ProRule" id="PRU00267"/>
    </source>
</evidence>
<evidence type="ECO:0000256" key="7">
    <source>
        <dbReference type="ARBA" id="ARBA00023125"/>
    </source>
</evidence>
<evidence type="ECO:0000256" key="9">
    <source>
        <dbReference type="ARBA" id="ARBA00023163"/>
    </source>
</evidence>
<evidence type="ECO:0000256" key="10">
    <source>
        <dbReference type="ARBA" id="ARBA00032498"/>
    </source>
</evidence>
<dbReference type="GO" id="GO:0005516">
    <property type="term" value="F:calmodulin binding"/>
    <property type="evidence" value="ECO:0007669"/>
    <property type="project" value="UniProtKB-KW"/>
</dbReference>
<comment type="function">
    <text evidence="11">Transcriptional regulator that controls a genetic switch in male development. It is necessary and sufficient for initiating male sex determination by directing the development of supporting cell precursors (pre-Sertoli cells) as Sertoli rather than granulosa cells. Involved in different aspects of gene regulation including promoter activation or repression. Binds to the DNA consensus sequence 5'-[AT]AACAA[AT]-3'. SRY HMG box recognizes DNA by partial intercalation in the minor groove and promotes DNA bending. Also involved in pre-mRNA splicing. In male adult brain involved in the maintenance of motor functions of dopaminergic neurons.</text>
</comment>
<comment type="similarity">
    <text evidence="2">Belongs to the SRY family.</text>
</comment>
<keyword evidence="4" id="KW-0221">Differentiation</keyword>
<accession>A0A0N5AMC3</accession>
<evidence type="ECO:0000256" key="13">
    <source>
        <dbReference type="SAM" id="MobiDB-lite"/>
    </source>
</evidence>
<evidence type="ECO:0000256" key="1">
    <source>
        <dbReference type="ARBA" id="ARBA00004324"/>
    </source>
</evidence>